<dbReference type="Proteomes" id="UP000238281">
    <property type="component" value="Unassembled WGS sequence"/>
</dbReference>
<accession>A0A2S9T183</accession>
<name>A0A2S9T183_9BACT</name>
<protein>
    <submittedName>
        <fullName evidence="1">Uncharacterized protein</fullName>
    </submittedName>
</protein>
<sequence>MSKVKFSKTLNDEMTIWRYLSLDKLIYLLEEKSLFLTPLSYFMETDPFEGYLPEVIFKPMIKNLQDAQAYSESIIEQDSSVPYFQEIKNHMK</sequence>
<dbReference type="AlphaFoldDB" id="A0A2S9T183"/>
<organism evidence="1 2">
    <name type="scientific">Aliarcobacter cryaerophilus</name>
    <dbReference type="NCBI Taxonomy" id="28198"/>
    <lineage>
        <taxon>Bacteria</taxon>
        <taxon>Pseudomonadati</taxon>
        <taxon>Campylobacterota</taxon>
        <taxon>Epsilonproteobacteria</taxon>
        <taxon>Campylobacterales</taxon>
        <taxon>Arcobacteraceae</taxon>
        <taxon>Aliarcobacter</taxon>
    </lineage>
</organism>
<evidence type="ECO:0000313" key="2">
    <source>
        <dbReference type="Proteomes" id="UP000238281"/>
    </source>
</evidence>
<gene>
    <name evidence="1" type="ORF">CJ673_10170</name>
</gene>
<dbReference type="RefSeq" id="WP_105916064.1">
    <property type="nucleotide sequence ID" value="NZ_JAMXER010000009.1"/>
</dbReference>
<evidence type="ECO:0000313" key="1">
    <source>
        <dbReference type="EMBL" id="PRM92598.1"/>
    </source>
</evidence>
<comment type="caution">
    <text evidence="1">The sequence shown here is derived from an EMBL/GenBank/DDBJ whole genome shotgun (WGS) entry which is preliminary data.</text>
</comment>
<proteinExistence type="predicted"/>
<reference evidence="1 2" key="1">
    <citation type="submission" date="2017-09" db="EMBL/GenBank/DDBJ databases">
        <title>Reassesment of A. cryaerophilus.</title>
        <authorList>
            <person name="Perez-Cataluna A."/>
            <person name="Collado L."/>
            <person name="Salgado O."/>
            <person name="Lefinanco V."/>
            <person name="Figueras M.J."/>
        </authorList>
    </citation>
    <scope>NUCLEOTIDE SEQUENCE [LARGE SCALE GENOMIC DNA]</scope>
    <source>
        <strain evidence="1 2">LMG 10210</strain>
    </source>
</reference>
<dbReference type="EMBL" id="NXGE01000009">
    <property type="protein sequence ID" value="PRM92598.1"/>
    <property type="molecule type" value="Genomic_DNA"/>
</dbReference>